<accession>A0A2H1VKP6</accession>
<proteinExistence type="predicted"/>
<dbReference type="EMBL" id="ODYU01003084">
    <property type="protein sequence ID" value="SOQ41395.1"/>
    <property type="molecule type" value="Genomic_DNA"/>
</dbReference>
<dbReference type="AlphaFoldDB" id="A0A2H1VKP6"/>
<protein>
    <submittedName>
        <fullName evidence="1">SFRICE_013801</fullName>
    </submittedName>
</protein>
<reference evidence="1" key="1">
    <citation type="submission" date="2016-07" db="EMBL/GenBank/DDBJ databases">
        <authorList>
            <person name="Bretaudeau A."/>
        </authorList>
    </citation>
    <scope>NUCLEOTIDE SEQUENCE</scope>
    <source>
        <strain evidence="1">Rice</strain>
        <tissue evidence="1">Whole body</tissue>
    </source>
</reference>
<name>A0A2H1VKP6_SPOFR</name>
<evidence type="ECO:0000313" key="1">
    <source>
        <dbReference type="EMBL" id="SOQ41395.1"/>
    </source>
</evidence>
<sequence>MKLKYTFNSEEIGGVGIFVAINFTAPETFLVNAKPWKLVRAFWSYSIRKEVESTNAQYV</sequence>
<gene>
    <name evidence="1" type="ORF">SFRICE_013801</name>
</gene>
<organism evidence="1">
    <name type="scientific">Spodoptera frugiperda</name>
    <name type="common">Fall armyworm</name>
    <dbReference type="NCBI Taxonomy" id="7108"/>
    <lineage>
        <taxon>Eukaryota</taxon>
        <taxon>Metazoa</taxon>
        <taxon>Ecdysozoa</taxon>
        <taxon>Arthropoda</taxon>
        <taxon>Hexapoda</taxon>
        <taxon>Insecta</taxon>
        <taxon>Pterygota</taxon>
        <taxon>Neoptera</taxon>
        <taxon>Endopterygota</taxon>
        <taxon>Lepidoptera</taxon>
        <taxon>Glossata</taxon>
        <taxon>Ditrysia</taxon>
        <taxon>Noctuoidea</taxon>
        <taxon>Noctuidae</taxon>
        <taxon>Amphipyrinae</taxon>
        <taxon>Spodoptera</taxon>
    </lineage>
</organism>